<dbReference type="GO" id="GO:0015627">
    <property type="term" value="C:type II protein secretion system complex"/>
    <property type="evidence" value="ECO:0007669"/>
    <property type="project" value="TreeGrafter"/>
</dbReference>
<dbReference type="GO" id="GO:0015628">
    <property type="term" value="P:protein secretion by the type II secretion system"/>
    <property type="evidence" value="ECO:0007669"/>
    <property type="project" value="TreeGrafter"/>
</dbReference>
<dbReference type="SUPFAM" id="SSF47781">
    <property type="entry name" value="RuvA domain 2-like"/>
    <property type="match status" value="3"/>
</dbReference>
<comment type="caution">
    <text evidence="1">The sequence shown here is derived from an EMBL/GenBank/DDBJ whole genome shotgun (WGS) entry which is preliminary data.</text>
</comment>
<organism evidence="1">
    <name type="scientific">human gut metagenome</name>
    <dbReference type="NCBI Taxonomy" id="408170"/>
    <lineage>
        <taxon>unclassified sequences</taxon>
        <taxon>metagenomes</taxon>
        <taxon>organismal metagenomes</taxon>
    </lineage>
</organism>
<reference evidence="1" key="1">
    <citation type="journal article" date="2013" name="Environ. Microbiol.">
        <title>Microbiota from the distal guts of lean and obese adolescents exhibit partial functional redundancy besides clear differences in community structure.</title>
        <authorList>
            <person name="Ferrer M."/>
            <person name="Ruiz A."/>
            <person name="Lanza F."/>
            <person name="Haange S.B."/>
            <person name="Oberbach A."/>
            <person name="Till H."/>
            <person name="Bargiela R."/>
            <person name="Campoy C."/>
            <person name="Segura M.T."/>
            <person name="Richter M."/>
            <person name="von Bergen M."/>
            <person name="Seifert J."/>
            <person name="Suarez A."/>
        </authorList>
    </citation>
    <scope>NUCLEOTIDE SEQUENCE</scope>
</reference>
<feature type="non-terminal residue" evidence="1">
    <location>
        <position position="1"/>
    </location>
</feature>
<dbReference type="PANTHER" id="PTHR21180:SF32">
    <property type="entry name" value="ENDONUCLEASE_EXONUCLEASE_PHOSPHATASE FAMILY DOMAIN-CONTAINING PROTEIN 1"/>
    <property type="match status" value="1"/>
</dbReference>
<proteinExistence type="predicted"/>
<protein>
    <recommendedName>
        <fullName evidence="2">Helix-hairpin-helix domain-containing protein</fullName>
    </recommendedName>
</protein>
<dbReference type="EMBL" id="AJWY01007143">
    <property type="protein sequence ID" value="EKC64871.1"/>
    <property type="molecule type" value="Genomic_DNA"/>
</dbReference>
<evidence type="ECO:0008006" key="2">
    <source>
        <dbReference type="Google" id="ProtNLM"/>
    </source>
</evidence>
<evidence type="ECO:0000313" key="1">
    <source>
        <dbReference type="EMBL" id="EKC64871.1"/>
    </source>
</evidence>
<sequence>SLGLPPWIAKNILRYRKKQGKFRHPEDFQKIYGLTDEQYQTLHPYIRITEQSSTKDTVRLLMKQRMPQDTLFKYQPGTVINLNEADTTELKKVPGIGSAIARMIVNYRTQLGGFYKIEQLQEKHLKAEMLRPWFSINATQIRRININKASIERMMHHPYINYYQAKVIVEYRKKKGILTNLKQLSLYEEFNTADFERITPYICYE</sequence>
<accession>K1U003</accession>
<dbReference type="InterPro" id="IPR051675">
    <property type="entry name" value="Endo/Exo/Phosphatase_dom_1"/>
</dbReference>
<dbReference type="PANTHER" id="PTHR21180">
    <property type="entry name" value="ENDONUCLEASE/EXONUCLEASE/PHOSPHATASE FAMILY DOMAIN-CONTAINING PROTEIN 1"/>
    <property type="match status" value="1"/>
</dbReference>
<dbReference type="Gene3D" id="1.10.150.310">
    <property type="entry name" value="Tex RuvX-like domain-like"/>
    <property type="match status" value="1"/>
</dbReference>
<gene>
    <name evidence="1" type="ORF">LEA_10628</name>
</gene>
<dbReference type="AlphaFoldDB" id="K1U003"/>
<dbReference type="InterPro" id="IPR010994">
    <property type="entry name" value="RuvA_2-like"/>
</dbReference>
<dbReference type="Pfam" id="PF12836">
    <property type="entry name" value="HHH_3"/>
    <property type="match status" value="3"/>
</dbReference>
<dbReference type="Gene3D" id="1.10.150.280">
    <property type="entry name" value="AF1531-like domain"/>
    <property type="match status" value="2"/>
</dbReference>
<name>K1U003_9ZZZZ</name>